<dbReference type="KEGG" id="zmk:HG535_0E00110"/>
<accession>A0A7H9B355</accession>
<name>A0A7H9B355_ZYGMR</name>
<dbReference type="EMBL" id="CP058608">
    <property type="protein sequence ID" value="QLG72927.1"/>
    <property type="molecule type" value="Genomic_DNA"/>
</dbReference>
<dbReference type="Proteomes" id="UP000509704">
    <property type="component" value="Chromosome 5"/>
</dbReference>
<protein>
    <submittedName>
        <fullName evidence="1">Uncharacterized protein</fullName>
    </submittedName>
</protein>
<reference evidence="1 2" key="1">
    <citation type="submission" date="2020-07" db="EMBL/GenBank/DDBJ databases">
        <title>The yeast mating-type switching endonuclease HO is a domesticated member of an unorthodox homing genetic element family.</title>
        <authorList>
            <person name="Coughlan A.Y."/>
            <person name="Lombardi L."/>
            <person name="Braun-Galleani S."/>
            <person name="Martos A.R."/>
            <person name="Galeote V."/>
            <person name="Bigey F."/>
            <person name="Dequin S."/>
            <person name="Byrne K.P."/>
            <person name="Wolfe K.H."/>
        </authorList>
    </citation>
    <scope>NUCLEOTIDE SEQUENCE [LARGE SCALE GENOMIC DNA]</scope>
    <source>
        <strain evidence="1 2">NRRL Y-6702</strain>
    </source>
</reference>
<dbReference type="OrthoDB" id="2107640at2759"/>
<dbReference type="RefSeq" id="XP_037144654.1">
    <property type="nucleotide sequence ID" value="XM_037288759.1"/>
</dbReference>
<gene>
    <name evidence="1" type="ORF">HG535_0E00110</name>
</gene>
<dbReference type="AlphaFoldDB" id="A0A7H9B355"/>
<evidence type="ECO:0000313" key="1">
    <source>
        <dbReference type="EMBL" id="QLG72927.1"/>
    </source>
</evidence>
<keyword evidence="2" id="KW-1185">Reference proteome</keyword>
<proteinExistence type="predicted"/>
<organism evidence="1 2">
    <name type="scientific">Zygotorulaspora mrakii</name>
    <name type="common">Zygosaccharomyces mrakii</name>
    <dbReference type="NCBI Taxonomy" id="42260"/>
    <lineage>
        <taxon>Eukaryota</taxon>
        <taxon>Fungi</taxon>
        <taxon>Dikarya</taxon>
        <taxon>Ascomycota</taxon>
        <taxon>Saccharomycotina</taxon>
        <taxon>Saccharomycetes</taxon>
        <taxon>Saccharomycetales</taxon>
        <taxon>Saccharomycetaceae</taxon>
        <taxon>Zygotorulaspora</taxon>
    </lineage>
</organism>
<sequence>MIWSISQCCVLRPIPQSRGTFTRMWSVLLFGSIGIGPDAQGSCSTVIPANQLVGQVIRLILTCSDMREAFFDFQSLLGDSHAPSDPMKGFLAFDAHVTDCGCHLRAQMLQDLIMHFKNVAKVEIEIFQVMIKNLEQLENECISLINRLCWNNSDPSKIGLPRTIKEPTELLKFLNWKGKEINTFLGETDCHNRPSERTGYCERSWSAKSSRMILEFVFCSHFLSKHKIYNKRDKVDSVTINFEGAFEKRLELANRHHCNGQGKFGSGCRYLKHAKESKNVFTSRVANIQARLAHLSVSFLKSINHLQIDMIELSKVSTKNITAIPNFLHFLILEREWTKKNTPLLLAVRYLNCNVFFDIYFKVRINSNTLEWELEEKKREEFDSDIPYVVITALAANVKKNNTPDQLKRSILQGHKRMRQFWLSFMSQHPQYPFKTGCCEKEYMRTKLPHELSELYFVSNSLELDKILIGDGTTFTPKHIFTEYPNIFFHFQDEVKGKKGALVI</sequence>
<dbReference type="GeneID" id="59236669"/>
<evidence type="ECO:0000313" key="2">
    <source>
        <dbReference type="Proteomes" id="UP000509704"/>
    </source>
</evidence>